<reference evidence="2" key="1">
    <citation type="journal article" date="2017" name="Parasit. Vectors">
        <title>Sialotranscriptomics of Rhipicephalus zambeziensis reveals intricate expression profiles of secretory proteins and suggests tight temporal transcriptional regulation during blood-feeding.</title>
        <authorList>
            <person name="de Castro M.H."/>
            <person name="de Klerk D."/>
            <person name="Pienaar R."/>
            <person name="Rees D.J.G."/>
            <person name="Mans B.J."/>
        </authorList>
    </citation>
    <scope>NUCLEOTIDE SEQUENCE</scope>
    <source>
        <tissue evidence="2">Salivary glands</tissue>
    </source>
</reference>
<keyword evidence="1" id="KW-0812">Transmembrane</keyword>
<evidence type="ECO:0000256" key="1">
    <source>
        <dbReference type="SAM" id="Phobius"/>
    </source>
</evidence>
<proteinExistence type="predicted"/>
<feature type="transmembrane region" description="Helical" evidence="1">
    <location>
        <begin position="63"/>
        <end position="85"/>
    </location>
</feature>
<evidence type="ECO:0000313" key="2">
    <source>
        <dbReference type="EMBL" id="MAA14828.1"/>
    </source>
</evidence>
<sequence length="95" mass="10842">MGGVVMCALFHKFLMSKVGKAWFLVGLVYGLCIAHWTKPVLPVFLVLVYLSGIVYDMYFVQHYVYYFCLCVQISCLGHICSLYAFSLRLSDLQSI</sequence>
<dbReference type="EMBL" id="GFPF01003682">
    <property type="protein sequence ID" value="MAA14828.1"/>
    <property type="molecule type" value="Transcribed_RNA"/>
</dbReference>
<feature type="transmembrane region" description="Helical" evidence="1">
    <location>
        <begin position="21"/>
        <end position="51"/>
    </location>
</feature>
<dbReference type="AlphaFoldDB" id="A0A224YAW2"/>
<keyword evidence="1" id="KW-1133">Transmembrane helix</keyword>
<keyword evidence="1" id="KW-0472">Membrane</keyword>
<name>A0A224YAW2_9ACAR</name>
<organism evidence="2">
    <name type="scientific">Rhipicephalus zambeziensis</name>
    <dbReference type="NCBI Taxonomy" id="60191"/>
    <lineage>
        <taxon>Eukaryota</taxon>
        <taxon>Metazoa</taxon>
        <taxon>Ecdysozoa</taxon>
        <taxon>Arthropoda</taxon>
        <taxon>Chelicerata</taxon>
        <taxon>Arachnida</taxon>
        <taxon>Acari</taxon>
        <taxon>Parasitiformes</taxon>
        <taxon>Ixodida</taxon>
        <taxon>Ixodoidea</taxon>
        <taxon>Ixodidae</taxon>
        <taxon>Rhipicephalinae</taxon>
        <taxon>Rhipicephalus</taxon>
        <taxon>Rhipicephalus</taxon>
    </lineage>
</organism>
<accession>A0A224YAW2</accession>
<protein>
    <submittedName>
        <fullName evidence="2">Uncharacterized protein</fullName>
    </submittedName>
</protein>